<gene>
    <name evidence="1" type="ORF">LPW39_10275</name>
</gene>
<name>A0AAW4XTU6_9BURK</name>
<evidence type="ECO:0000313" key="2">
    <source>
        <dbReference type="Proteomes" id="UP001199260"/>
    </source>
</evidence>
<dbReference type="Proteomes" id="UP001199260">
    <property type="component" value="Unassembled WGS sequence"/>
</dbReference>
<comment type="caution">
    <text evidence="1">The sequence shown here is derived from an EMBL/GenBank/DDBJ whole genome shotgun (WGS) entry which is preliminary data.</text>
</comment>
<organism evidence="1 2">
    <name type="scientific">Comamonas koreensis</name>
    <dbReference type="NCBI Taxonomy" id="160825"/>
    <lineage>
        <taxon>Bacteria</taxon>
        <taxon>Pseudomonadati</taxon>
        <taxon>Pseudomonadota</taxon>
        <taxon>Betaproteobacteria</taxon>
        <taxon>Burkholderiales</taxon>
        <taxon>Comamonadaceae</taxon>
        <taxon>Comamonas</taxon>
    </lineage>
</organism>
<sequence length="83" mass="9968">MYLLIIAVVIVMLKIYEVPPVDSWLWPEVMLPSFMALLWKLWADWSGYSRRRARARSARRQSARYVRDKGLFKINATQRQIRK</sequence>
<dbReference type="NCBIfam" id="TIGR04438">
    <property type="entry name" value="small_Trp_rich"/>
    <property type="match status" value="1"/>
</dbReference>
<proteinExistence type="predicted"/>
<dbReference type="EMBL" id="JAJNCT010000009">
    <property type="protein sequence ID" value="MCD2165522.1"/>
    <property type="molecule type" value="Genomic_DNA"/>
</dbReference>
<keyword evidence="2" id="KW-1185">Reference proteome</keyword>
<reference evidence="1 2" key="1">
    <citation type="submission" date="2021-11" db="EMBL/GenBank/DDBJ databases">
        <title>Genome sequence.</title>
        <authorList>
            <person name="Sun Q."/>
        </authorList>
    </citation>
    <scope>NUCLEOTIDE SEQUENCE [LARGE SCALE GENOMIC DNA]</scope>
    <source>
        <strain evidence="1 2">KCTC 12005</strain>
    </source>
</reference>
<protein>
    <submittedName>
        <fullName evidence="1">TIGR04438 family Trp-rich protein</fullName>
    </submittedName>
</protein>
<dbReference type="InterPro" id="IPR031044">
    <property type="entry name" value="Small_Trp_rich"/>
</dbReference>
<accession>A0AAW4XTU6</accession>
<evidence type="ECO:0000313" key="1">
    <source>
        <dbReference type="EMBL" id="MCD2165522.1"/>
    </source>
</evidence>
<dbReference type="RefSeq" id="WP_230774231.1">
    <property type="nucleotide sequence ID" value="NZ_JAJNCT010000009.1"/>
</dbReference>
<dbReference type="AlphaFoldDB" id="A0AAW4XTU6"/>